<proteinExistence type="predicted"/>
<dbReference type="SUPFAM" id="SSF53335">
    <property type="entry name" value="S-adenosyl-L-methionine-dependent methyltransferases"/>
    <property type="match status" value="1"/>
</dbReference>
<dbReference type="OrthoDB" id="413520at2759"/>
<reference evidence="1 2" key="1">
    <citation type="submission" date="2020-10" db="EMBL/GenBank/DDBJ databases">
        <title>Plant Genome Project.</title>
        <authorList>
            <person name="Zhang R.-G."/>
        </authorList>
    </citation>
    <scope>NUCLEOTIDE SEQUENCE [LARGE SCALE GENOMIC DNA]</scope>
    <source>
        <strain evidence="1">FAFU-HL-1</strain>
        <tissue evidence="1">Leaf</tissue>
    </source>
</reference>
<keyword evidence="2" id="KW-1185">Reference proteome</keyword>
<dbReference type="AlphaFoldDB" id="A0A835NBF0"/>
<dbReference type="Pfam" id="PF10294">
    <property type="entry name" value="Methyltransf_16"/>
    <property type="match status" value="1"/>
</dbReference>
<dbReference type="EMBL" id="JADGMS010000001">
    <property type="protein sequence ID" value="KAF9689722.1"/>
    <property type="molecule type" value="Genomic_DNA"/>
</dbReference>
<dbReference type="InterPro" id="IPR019410">
    <property type="entry name" value="Methyltransf_16"/>
</dbReference>
<organism evidence="1 2">
    <name type="scientific">Salix dunnii</name>
    <dbReference type="NCBI Taxonomy" id="1413687"/>
    <lineage>
        <taxon>Eukaryota</taxon>
        <taxon>Viridiplantae</taxon>
        <taxon>Streptophyta</taxon>
        <taxon>Embryophyta</taxon>
        <taxon>Tracheophyta</taxon>
        <taxon>Spermatophyta</taxon>
        <taxon>Magnoliopsida</taxon>
        <taxon>eudicotyledons</taxon>
        <taxon>Gunneridae</taxon>
        <taxon>Pentapetalae</taxon>
        <taxon>rosids</taxon>
        <taxon>fabids</taxon>
        <taxon>Malpighiales</taxon>
        <taxon>Salicaceae</taxon>
        <taxon>Saliceae</taxon>
        <taxon>Salix</taxon>
    </lineage>
</organism>
<dbReference type="Proteomes" id="UP000657918">
    <property type="component" value="Unassembled WGS sequence"/>
</dbReference>
<gene>
    <name evidence="1" type="ORF">SADUNF_Sadunf01G0121700</name>
</gene>
<dbReference type="PANTHER" id="PTHR14614">
    <property type="entry name" value="HEPATOCELLULAR CARCINOMA-ASSOCIATED ANTIGEN"/>
    <property type="match status" value="1"/>
</dbReference>
<evidence type="ECO:0000313" key="2">
    <source>
        <dbReference type="Proteomes" id="UP000657918"/>
    </source>
</evidence>
<protein>
    <submittedName>
        <fullName evidence="1">Uncharacterized protein</fullName>
    </submittedName>
</protein>
<dbReference type="InterPro" id="IPR029063">
    <property type="entry name" value="SAM-dependent_MTases_sf"/>
</dbReference>
<comment type="caution">
    <text evidence="1">The sequence shown here is derived from an EMBL/GenBank/DDBJ whole genome shotgun (WGS) entry which is preliminary data.</text>
</comment>
<sequence>MTIEKDEGVVKGDDDTMFDLVVSSVDLVSMKLLVLWACRGFQRPITTGVREINIAGQTLKIHELGDVYDPLTGRALTGSWIWDSALLLSRWLATSQLDLRNKSVIELGAGAGLPGLTAALLGASRVLLTDIAPLLPGLVKNVEANELGDRVEVRELVWGSDESLSRIVELRRFDVVLMSDVFFDLEEMAALGRTLKMLSGSETRVLAASEVRFWTGGCLNELASQGFEVVEVPSQEVDGGGDIFAVYSIIPPYEENRQNNMSGS</sequence>
<name>A0A835NBF0_9ROSI</name>
<dbReference type="CDD" id="cd02440">
    <property type="entry name" value="AdoMet_MTases"/>
    <property type="match status" value="1"/>
</dbReference>
<accession>A0A835NBF0</accession>
<dbReference type="Gene3D" id="3.40.50.150">
    <property type="entry name" value="Vaccinia Virus protein VP39"/>
    <property type="match status" value="1"/>
</dbReference>
<dbReference type="PANTHER" id="PTHR14614:SF123">
    <property type="entry name" value="OS04G0645500 PROTEIN"/>
    <property type="match status" value="1"/>
</dbReference>
<evidence type="ECO:0000313" key="1">
    <source>
        <dbReference type="EMBL" id="KAF9689722.1"/>
    </source>
</evidence>